<evidence type="ECO:0000256" key="1">
    <source>
        <dbReference type="ARBA" id="ARBA00023015"/>
    </source>
</evidence>
<dbReference type="PANTHER" id="PTHR43280">
    <property type="entry name" value="ARAC-FAMILY TRANSCRIPTIONAL REGULATOR"/>
    <property type="match status" value="1"/>
</dbReference>
<evidence type="ECO:0000256" key="4">
    <source>
        <dbReference type="ARBA" id="ARBA00023163"/>
    </source>
</evidence>
<dbReference type="PROSITE" id="PS01124">
    <property type="entry name" value="HTH_ARAC_FAMILY_2"/>
    <property type="match status" value="1"/>
</dbReference>
<evidence type="ECO:0000313" key="6">
    <source>
        <dbReference type="EMBL" id="MDN2482998.1"/>
    </source>
</evidence>
<dbReference type="PANTHER" id="PTHR43280:SF2">
    <property type="entry name" value="HTH-TYPE TRANSCRIPTIONAL REGULATOR EXSA"/>
    <property type="match status" value="1"/>
</dbReference>
<evidence type="ECO:0000313" key="7">
    <source>
        <dbReference type="Proteomes" id="UP001169719"/>
    </source>
</evidence>
<dbReference type="RefSeq" id="WP_289963050.1">
    <property type="nucleotide sequence ID" value="NZ_JAUEOZ010000002.1"/>
</dbReference>
<evidence type="ECO:0000259" key="5">
    <source>
        <dbReference type="PROSITE" id="PS01124"/>
    </source>
</evidence>
<dbReference type="SUPFAM" id="SSF51182">
    <property type="entry name" value="RmlC-like cupins"/>
    <property type="match status" value="1"/>
</dbReference>
<evidence type="ECO:0000256" key="2">
    <source>
        <dbReference type="ARBA" id="ARBA00023125"/>
    </source>
</evidence>
<dbReference type="InterPro" id="IPR020449">
    <property type="entry name" value="Tscrpt_reg_AraC-type_HTH"/>
</dbReference>
<dbReference type="Gene3D" id="1.10.10.60">
    <property type="entry name" value="Homeodomain-like"/>
    <property type="match status" value="2"/>
</dbReference>
<dbReference type="InterPro" id="IPR018060">
    <property type="entry name" value="HTH_AraC"/>
</dbReference>
<evidence type="ECO:0000256" key="3">
    <source>
        <dbReference type="ARBA" id="ARBA00023159"/>
    </source>
</evidence>
<dbReference type="InterPro" id="IPR014710">
    <property type="entry name" value="RmlC-like_jellyroll"/>
</dbReference>
<dbReference type="SMART" id="SM00342">
    <property type="entry name" value="HTH_ARAC"/>
    <property type="match status" value="1"/>
</dbReference>
<comment type="caution">
    <text evidence="6">The sequence shown here is derived from an EMBL/GenBank/DDBJ whole genome shotgun (WGS) entry which is preliminary data.</text>
</comment>
<dbReference type="Pfam" id="PF02311">
    <property type="entry name" value="AraC_binding"/>
    <property type="match status" value="1"/>
</dbReference>
<name>A0ABT7Y4L7_9VIBR</name>
<proteinExistence type="predicted"/>
<keyword evidence="7" id="KW-1185">Reference proteome</keyword>
<dbReference type="Pfam" id="PF12833">
    <property type="entry name" value="HTH_18"/>
    <property type="match status" value="1"/>
</dbReference>
<gene>
    <name evidence="6" type="ORF">QWJ08_16775</name>
</gene>
<sequence length="284" mass="31970">MKATAETITRRERSFTAYQFESVEFEHPYHFHHETELVFITKGHGKVLVGNSTANFCEGDIFLIGADVPHRFTSYSANAKHPLCSYVLQFTPDCFGSLFVDTPELSRIAQMISDSRHGLVIRSAPTYLFDSINNLIDSQGVSSVIQFLSLLSEISKLGQCEYLANHTDTQIEVQPSTKISASIDWMQNNYHREFDLEAIATRTSMNKNAFCRAFKNHTGQSPMSYITQIRSEAAAKLLLETKLGVADIGFRVGFSTVSSFNRNFRQYHGTSPSAYRKMTAIFAD</sequence>
<dbReference type="PRINTS" id="PR00032">
    <property type="entry name" value="HTHARAC"/>
</dbReference>
<accession>A0ABT7Y4L7</accession>
<reference evidence="6" key="1">
    <citation type="submission" date="2024-05" db="EMBL/GenBank/DDBJ databases">
        <title>Genome Sequences of Four Agar- Degrading Marine Bacteria.</title>
        <authorList>
            <person name="Phillips E.K."/>
            <person name="Shaffer J.C."/>
            <person name="Henson M.W."/>
            <person name="Temperton B."/>
            <person name="Thrash C.J."/>
            <person name="Martin M.O."/>
        </authorList>
    </citation>
    <scope>NUCLEOTIDE SEQUENCE</scope>
    <source>
        <strain evidence="6">EKP203</strain>
    </source>
</reference>
<protein>
    <submittedName>
        <fullName evidence="6">AraC family transcriptional regulator</fullName>
    </submittedName>
</protein>
<dbReference type="InterPro" id="IPR003313">
    <property type="entry name" value="AraC-bd"/>
</dbReference>
<dbReference type="Gene3D" id="2.60.120.10">
    <property type="entry name" value="Jelly Rolls"/>
    <property type="match status" value="1"/>
</dbReference>
<dbReference type="InterPro" id="IPR011051">
    <property type="entry name" value="RmlC_Cupin_sf"/>
</dbReference>
<dbReference type="InterPro" id="IPR009057">
    <property type="entry name" value="Homeodomain-like_sf"/>
</dbReference>
<keyword evidence="3" id="KW-0010">Activator</keyword>
<organism evidence="6 7">
    <name type="scientific">Vibrio agarivorans</name>
    <dbReference type="NCBI Taxonomy" id="153622"/>
    <lineage>
        <taxon>Bacteria</taxon>
        <taxon>Pseudomonadati</taxon>
        <taxon>Pseudomonadota</taxon>
        <taxon>Gammaproteobacteria</taxon>
        <taxon>Vibrionales</taxon>
        <taxon>Vibrionaceae</taxon>
        <taxon>Vibrio</taxon>
    </lineage>
</organism>
<keyword evidence="1" id="KW-0805">Transcription regulation</keyword>
<dbReference type="EMBL" id="JAUEOZ010000002">
    <property type="protein sequence ID" value="MDN2482998.1"/>
    <property type="molecule type" value="Genomic_DNA"/>
</dbReference>
<keyword evidence="2" id="KW-0238">DNA-binding</keyword>
<feature type="domain" description="HTH araC/xylS-type" evidence="5">
    <location>
        <begin position="180"/>
        <end position="278"/>
    </location>
</feature>
<keyword evidence="4" id="KW-0804">Transcription</keyword>
<dbReference type="SUPFAM" id="SSF46689">
    <property type="entry name" value="Homeodomain-like"/>
    <property type="match status" value="2"/>
</dbReference>
<dbReference type="Proteomes" id="UP001169719">
    <property type="component" value="Unassembled WGS sequence"/>
</dbReference>